<dbReference type="eggNOG" id="COG0321">
    <property type="taxonomic scope" value="Bacteria"/>
</dbReference>
<protein>
    <recommendedName>
        <fullName evidence="6 7">Octanoyltransferase</fullName>
        <ecNumber evidence="6 7">2.3.1.181</ecNumber>
    </recommendedName>
    <alternativeName>
        <fullName evidence="6">Lipoate-protein ligase B</fullName>
    </alternativeName>
    <alternativeName>
        <fullName evidence="6">Lipoyl/octanoyl transferase</fullName>
    </alternativeName>
    <alternativeName>
        <fullName evidence="6">Octanoyl-[acyl-carrier-protein]-protein N-octanoyltransferase</fullName>
    </alternativeName>
</protein>
<comment type="similarity">
    <text evidence="6 7">Belongs to the LipB family.</text>
</comment>
<keyword evidence="2 6" id="KW-0963">Cytoplasm</keyword>
<dbReference type="EC" id="2.3.1.181" evidence="6 7"/>
<dbReference type="EMBL" id="AWXR01000064">
    <property type="protein sequence ID" value="ERM81057.1"/>
    <property type="molecule type" value="Genomic_DNA"/>
</dbReference>
<dbReference type="UniPathway" id="UPA00538">
    <property type="reaction ID" value="UER00592"/>
</dbReference>
<comment type="pathway">
    <text evidence="1 6 7">Protein modification; protein lipoylation via endogenous pathway; protein N(6)-(lipoyl)lysine from octanoyl-[acyl-carrier-protein]: step 1/2.</text>
</comment>
<evidence type="ECO:0000256" key="7">
    <source>
        <dbReference type="PIRNR" id="PIRNR016262"/>
    </source>
</evidence>
<keyword evidence="3 6" id="KW-0808">Transferase</keyword>
<dbReference type="InterPro" id="IPR000544">
    <property type="entry name" value="Octanoyltransferase"/>
</dbReference>
<feature type="active site" description="Acyl-thioester intermediate" evidence="6 8">
    <location>
        <position position="232"/>
    </location>
</feature>
<dbReference type="InterPro" id="IPR004143">
    <property type="entry name" value="BPL_LPL_catalytic"/>
</dbReference>
<organism evidence="12 13">
    <name type="scientific">Rhodonellum psychrophilum GCM71 = DSM 17998</name>
    <dbReference type="NCBI Taxonomy" id="1123057"/>
    <lineage>
        <taxon>Bacteria</taxon>
        <taxon>Pseudomonadati</taxon>
        <taxon>Bacteroidota</taxon>
        <taxon>Cytophagia</taxon>
        <taxon>Cytophagales</taxon>
        <taxon>Cytophagaceae</taxon>
        <taxon>Rhodonellum</taxon>
    </lineage>
</organism>
<dbReference type="Pfam" id="PF21948">
    <property type="entry name" value="LplA-B_cat"/>
    <property type="match status" value="1"/>
</dbReference>
<reference evidence="12 13" key="1">
    <citation type="journal article" date="2013" name="Genome Announc.">
        <title>Draft Genome Sequence of the Psychrophilic and Alkaliphilic Rhodonellum psychrophilum Strain GCM71T.</title>
        <authorList>
            <person name="Hauptmann A.L."/>
            <person name="Glaring M.A."/>
            <person name="Hallin P.F."/>
            <person name="Prieme A."/>
            <person name="Stougaard P."/>
        </authorList>
    </citation>
    <scope>NUCLEOTIDE SEQUENCE [LARGE SCALE GENOMIC DNA]</scope>
    <source>
        <strain evidence="12 13">GCM71</strain>
    </source>
</reference>
<keyword evidence="4 6" id="KW-0012">Acyltransferase</keyword>
<evidence type="ECO:0000313" key="12">
    <source>
        <dbReference type="EMBL" id="ERM81057.1"/>
    </source>
</evidence>
<dbReference type="CDD" id="cd16444">
    <property type="entry name" value="LipB"/>
    <property type="match status" value="1"/>
</dbReference>
<keyword evidence="13" id="KW-1185">Reference proteome</keyword>
<dbReference type="PROSITE" id="PS01313">
    <property type="entry name" value="LIPB"/>
    <property type="match status" value="1"/>
</dbReference>
<comment type="subcellular location">
    <subcellularLocation>
        <location evidence="6">Cytoplasm</location>
    </subcellularLocation>
</comment>
<evidence type="ECO:0000256" key="2">
    <source>
        <dbReference type="ARBA" id="ARBA00022490"/>
    </source>
</evidence>
<evidence type="ECO:0000256" key="9">
    <source>
        <dbReference type="PIRSR" id="PIRSR016262-2"/>
    </source>
</evidence>
<gene>
    <name evidence="6" type="primary">lipB</name>
    <name evidence="12" type="ORF">P872_11400</name>
</gene>
<feature type="binding site" evidence="6 9">
    <location>
        <begin position="214"/>
        <end position="216"/>
    </location>
    <ligand>
        <name>substrate</name>
    </ligand>
</feature>
<comment type="miscellaneous">
    <text evidence="6">In the reaction, the free carboxyl group of octanoic acid is attached via an amide linkage to the epsilon-amino group of a specific lysine residue of lipoyl domains of lipoate-dependent enzymes.</text>
</comment>
<proteinExistence type="inferred from homology"/>
<comment type="function">
    <text evidence="5 6 7">Catalyzes the transfer of endogenously produced octanoic acid from octanoyl-acyl-carrier-protein onto the lipoyl domains of lipoate-dependent enzymes. Lipoyl-ACP can also act as a substrate although octanoyl-ACP is likely to be the physiological substrate.</text>
</comment>
<dbReference type="PANTHER" id="PTHR10993">
    <property type="entry name" value="OCTANOYLTRANSFERASE"/>
    <property type="match status" value="1"/>
</dbReference>
<dbReference type="Gene3D" id="3.30.930.10">
    <property type="entry name" value="Bira Bifunctional Protein, Domain 2"/>
    <property type="match status" value="1"/>
</dbReference>
<comment type="catalytic activity">
    <reaction evidence="6 7">
        <text>octanoyl-[ACP] + L-lysyl-[protein] = N(6)-octanoyl-L-lysyl-[protein] + holo-[ACP] + H(+)</text>
        <dbReference type="Rhea" id="RHEA:17665"/>
        <dbReference type="Rhea" id="RHEA-COMP:9636"/>
        <dbReference type="Rhea" id="RHEA-COMP:9685"/>
        <dbReference type="Rhea" id="RHEA-COMP:9752"/>
        <dbReference type="Rhea" id="RHEA-COMP:9928"/>
        <dbReference type="ChEBI" id="CHEBI:15378"/>
        <dbReference type="ChEBI" id="CHEBI:29969"/>
        <dbReference type="ChEBI" id="CHEBI:64479"/>
        <dbReference type="ChEBI" id="CHEBI:78463"/>
        <dbReference type="ChEBI" id="CHEBI:78809"/>
        <dbReference type="EC" id="2.3.1.181"/>
    </reaction>
</comment>
<evidence type="ECO:0000256" key="8">
    <source>
        <dbReference type="PIRSR" id="PIRSR016262-1"/>
    </source>
</evidence>
<dbReference type="NCBIfam" id="TIGR00214">
    <property type="entry name" value="lipB"/>
    <property type="match status" value="1"/>
</dbReference>
<dbReference type="PATRIC" id="fig|1123057.7.peg.4083"/>
<evidence type="ECO:0000256" key="1">
    <source>
        <dbReference type="ARBA" id="ARBA00004821"/>
    </source>
</evidence>
<dbReference type="SUPFAM" id="SSF55681">
    <property type="entry name" value="Class II aaRS and biotin synthetases"/>
    <property type="match status" value="1"/>
</dbReference>
<accession>U5BYS7</accession>
<sequence>MKKCFEKHAVNSPSVFKRTESKKLTFHQSIQKEAVNQVINKKVNFIDLGQKDYKETWEYQEELFAKTVSRKIENRNLIVSDQKPTDNYLLFVEHPHVYTLGKSGELSHLLLDENGLDEKKATFYKINRGGDITYHGPGQLVGYPILDLDNFFTDIHKYLRFLEEAIILTLAEYGIDAGRISGLTGVWLDHEAQVNPRKICALGVKSSRWVTMHGFAFNVNADIAYFGNIIPCGISDKAVTSLHLELGVRVDEEEVKEKVKKHIAQLFEMELVEKK</sequence>
<evidence type="ECO:0000256" key="3">
    <source>
        <dbReference type="ARBA" id="ARBA00022679"/>
    </source>
</evidence>
<dbReference type="PROSITE" id="PS51733">
    <property type="entry name" value="BPL_LPL_CATALYTIC"/>
    <property type="match status" value="1"/>
</dbReference>
<dbReference type="PANTHER" id="PTHR10993:SF12">
    <property type="entry name" value="OCTANOYLTRANSFERASE"/>
    <property type="match status" value="1"/>
</dbReference>
<dbReference type="GO" id="GO:0005737">
    <property type="term" value="C:cytoplasm"/>
    <property type="evidence" value="ECO:0007669"/>
    <property type="project" value="UniProtKB-SubCell"/>
</dbReference>
<dbReference type="AlphaFoldDB" id="U5BYS7"/>
<comment type="caution">
    <text evidence="12">The sequence shown here is derived from an EMBL/GenBank/DDBJ whole genome shotgun (WGS) entry which is preliminary data.</text>
</comment>
<dbReference type="InterPro" id="IPR020605">
    <property type="entry name" value="Octanoyltransferase_CS"/>
</dbReference>
<dbReference type="HAMAP" id="MF_00013">
    <property type="entry name" value="LipB"/>
    <property type="match status" value="1"/>
</dbReference>
<evidence type="ECO:0000256" key="5">
    <source>
        <dbReference type="ARBA" id="ARBA00024732"/>
    </source>
</evidence>
<dbReference type="Proteomes" id="UP000016843">
    <property type="component" value="Unassembled WGS sequence"/>
</dbReference>
<dbReference type="GO" id="GO:0033819">
    <property type="term" value="F:lipoyl(octanoyl) transferase activity"/>
    <property type="evidence" value="ECO:0007669"/>
    <property type="project" value="UniProtKB-EC"/>
</dbReference>
<evidence type="ECO:0000256" key="6">
    <source>
        <dbReference type="HAMAP-Rule" id="MF_00013"/>
    </source>
</evidence>
<name>U5BYS7_9BACT</name>
<evidence type="ECO:0000259" key="11">
    <source>
        <dbReference type="PROSITE" id="PS51733"/>
    </source>
</evidence>
<dbReference type="NCBIfam" id="NF010925">
    <property type="entry name" value="PRK14345.1"/>
    <property type="match status" value="1"/>
</dbReference>
<dbReference type="FunFam" id="3.30.930.10:FF:000035">
    <property type="entry name" value="Putative lipoyltransferase 2, mitochondrial"/>
    <property type="match status" value="1"/>
</dbReference>
<feature type="site" description="Lowers pKa of active site Cys" evidence="6 10">
    <location>
        <position position="198"/>
    </location>
</feature>
<dbReference type="InterPro" id="IPR045864">
    <property type="entry name" value="aa-tRNA-synth_II/BPL/LPL"/>
</dbReference>
<dbReference type="GO" id="GO:0009249">
    <property type="term" value="P:protein lipoylation"/>
    <property type="evidence" value="ECO:0007669"/>
    <property type="project" value="InterPro"/>
</dbReference>
<evidence type="ECO:0000256" key="10">
    <source>
        <dbReference type="PIRSR" id="PIRSR016262-3"/>
    </source>
</evidence>
<evidence type="ECO:0000313" key="13">
    <source>
        <dbReference type="Proteomes" id="UP000016843"/>
    </source>
</evidence>
<feature type="domain" description="BPL/LPL catalytic" evidence="11">
    <location>
        <begin position="83"/>
        <end position="271"/>
    </location>
</feature>
<evidence type="ECO:0000256" key="4">
    <source>
        <dbReference type="ARBA" id="ARBA00023315"/>
    </source>
</evidence>
<feature type="binding site" evidence="6 9">
    <location>
        <begin position="128"/>
        <end position="135"/>
    </location>
    <ligand>
        <name>substrate</name>
    </ligand>
</feature>
<feature type="binding site" evidence="6 9">
    <location>
        <begin position="201"/>
        <end position="203"/>
    </location>
    <ligand>
        <name>substrate</name>
    </ligand>
</feature>
<dbReference type="PIRSF" id="PIRSF016262">
    <property type="entry name" value="LPLase"/>
    <property type="match status" value="1"/>
</dbReference>